<protein>
    <recommendedName>
        <fullName evidence="3">asparagine synthase (glutamine-hydrolyzing)</fullName>
        <ecNumber evidence="3">6.3.5.4</ecNumber>
    </recommendedName>
</protein>
<dbReference type="NCBIfam" id="TIGR01536">
    <property type="entry name" value="asn_synth_AEB"/>
    <property type="match status" value="1"/>
</dbReference>
<organism evidence="12 13">
    <name type="scientific">Seonamhaeicola sediminis</name>
    <dbReference type="NCBI Taxonomy" id="2528206"/>
    <lineage>
        <taxon>Bacteria</taxon>
        <taxon>Pseudomonadati</taxon>
        <taxon>Bacteroidota</taxon>
        <taxon>Flavobacteriia</taxon>
        <taxon>Flavobacteriales</taxon>
        <taxon>Flavobacteriaceae</taxon>
    </lineage>
</organism>
<feature type="binding site" evidence="9">
    <location>
        <position position="287"/>
    </location>
    <ligand>
        <name>ATP</name>
        <dbReference type="ChEBI" id="CHEBI:30616"/>
    </ligand>
</feature>
<feature type="site" description="Important for beta-aspartyl-AMP intermediate formation" evidence="10">
    <location>
        <position position="360"/>
    </location>
</feature>
<dbReference type="CDD" id="cd01991">
    <property type="entry name" value="Asn_synthase_B_C"/>
    <property type="match status" value="1"/>
</dbReference>
<feature type="binding site" evidence="9">
    <location>
        <begin position="358"/>
        <end position="359"/>
    </location>
    <ligand>
        <name>ATP</name>
        <dbReference type="ChEBI" id="CHEBI:30616"/>
    </ligand>
</feature>
<keyword evidence="4 9" id="KW-0547">Nucleotide-binding</keyword>
<feature type="active site" description="For GATase activity" evidence="8">
    <location>
        <position position="2"/>
    </location>
</feature>
<evidence type="ECO:0000313" key="12">
    <source>
        <dbReference type="EMBL" id="TWO34370.1"/>
    </source>
</evidence>
<dbReference type="Gene3D" id="3.60.20.10">
    <property type="entry name" value="Glutamine Phosphoribosylpyrophosphate, subunit 1, domain 1"/>
    <property type="match status" value="1"/>
</dbReference>
<sequence length="609" mass="69940">MCGFLTEFSFGNHGVINSTVFEELLRLSKHRGPDNTTISAQQNYRLGFNRLAILDLSAQGNQPKYSPSQRYHVVFNGEIYNYKALQEQYKLNNLNSTSDTEVLIHLLDVLGVYDALKVLNGMFAIAVVDTKTNALFLARDFAGIKPLFYGVSDLGVVAASQFNQIFRHPWFKETLELRPDIIKEYFGFGYMQAPNTIYNNIYQVRPGECLKIQHGEAVERRLFYKAKTKTNDVFESTIKPTLEAAVKRQLVSHVPLASFLSGGIDSPLITAMAKKEKSDLEAFTLSVNHKALDEGQQAFSYAKEVGVKQQIHKVNEEDLLAVVNEHFKFMGEPFGDYSSIPTYLIAKKAKVKHTVMLSGDGGDELFFGYPRMLDVYNKRHWFKIPYLIRKPLVRLANKLNLTNTWGPYHYKHIGDWVMGRQAHVFKKDLDGFLNDTDYSEEFRCLYDFHKATSKNDMISQLRLNEFYGHMQRVLVKVDRMSMAHGLEVRVPFLDKQVIDDALSKQPKSFRSQTDLKKVLKTLMLDYYSPSSINNKKQGFAVPMFDWLHGYLKADVEEVVLQTPFYGASHINEEAVKDYVKQFFKEKHDAAWGVWHIYAWQKWAIGEGLV</sequence>
<dbReference type="Proteomes" id="UP000295814">
    <property type="component" value="Unassembled WGS sequence"/>
</dbReference>
<dbReference type="PANTHER" id="PTHR43284:SF1">
    <property type="entry name" value="ASPARAGINE SYNTHETASE"/>
    <property type="match status" value="1"/>
</dbReference>
<evidence type="ECO:0000256" key="1">
    <source>
        <dbReference type="ARBA" id="ARBA00005187"/>
    </source>
</evidence>
<dbReference type="Pfam" id="PF00733">
    <property type="entry name" value="Asn_synthase"/>
    <property type="match status" value="1"/>
</dbReference>
<evidence type="ECO:0000256" key="6">
    <source>
        <dbReference type="ARBA" id="ARBA00022962"/>
    </source>
</evidence>
<dbReference type="EC" id="6.3.5.4" evidence="3"/>
<evidence type="ECO:0000256" key="7">
    <source>
        <dbReference type="ARBA" id="ARBA00048741"/>
    </source>
</evidence>
<dbReference type="PANTHER" id="PTHR43284">
    <property type="entry name" value="ASPARAGINE SYNTHETASE (GLUTAMINE-HYDROLYZING)"/>
    <property type="match status" value="1"/>
</dbReference>
<evidence type="ECO:0000256" key="3">
    <source>
        <dbReference type="ARBA" id="ARBA00012737"/>
    </source>
</evidence>
<dbReference type="RefSeq" id="WP_133354952.1">
    <property type="nucleotide sequence ID" value="NZ_SMZJ02000001.1"/>
</dbReference>
<dbReference type="AlphaFoldDB" id="A0A562YH31"/>
<reference evidence="12 13" key="1">
    <citation type="submission" date="2019-03" db="EMBL/GenBank/DDBJ databases">
        <authorList>
            <person name="Zhong Y.L."/>
        </authorList>
    </citation>
    <scope>NUCLEOTIDE SEQUENCE [LARGE SCALE GENOMIC DNA]</scope>
    <source>
        <strain evidence="12 13">W255</strain>
    </source>
</reference>
<feature type="binding site" evidence="9">
    <location>
        <position position="99"/>
    </location>
    <ligand>
        <name>L-glutamine</name>
        <dbReference type="ChEBI" id="CHEBI:58359"/>
    </ligand>
</feature>
<dbReference type="InterPro" id="IPR051786">
    <property type="entry name" value="ASN_synthetase/amidase"/>
</dbReference>
<dbReference type="Pfam" id="PF13537">
    <property type="entry name" value="GATase_7"/>
    <property type="match status" value="1"/>
</dbReference>
<feature type="domain" description="Glutamine amidotransferase type-2" evidence="11">
    <location>
        <begin position="2"/>
        <end position="215"/>
    </location>
</feature>
<evidence type="ECO:0000256" key="8">
    <source>
        <dbReference type="PIRSR" id="PIRSR001589-1"/>
    </source>
</evidence>
<dbReference type="GO" id="GO:0006529">
    <property type="term" value="P:asparagine biosynthetic process"/>
    <property type="evidence" value="ECO:0007669"/>
    <property type="project" value="UniProtKB-KW"/>
</dbReference>
<keyword evidence="6 8" id="KW-0315">Glutamine amidotransferase</keyword>
<keyword evidence="8" id="KW-0061">Asparagine biosynthesis</keyword>
<dbReference type="EMBL" id="SMZJ02000001">
    <property type="protein sequence ID" value="TWO34370.1"/>
    <property type="molecule type" value="Genomic_DNA"/>
</dbReference>
<dbReference type="InterPro" id="IPR033738">
    <property type="entry name" value="AsnB_N"/>
</dbReference>
<reference evidence="12 13" key="2">
    <citation type="submission" date="2019-07" db="EMBL/GenBank/DDBJ databases">
        <title>Seonamhaeicola sp. W255 draft genome.</title>
        <authorList>
            <person name="Zhang X.-Y."/>
            <person name="Zhang R."/>
            <person name="Zhong Y.-L."/>
            <person name="Du Z.-J."/>
        </authorList>
    </citation>
    <scope>NUCLEOTIDE SEQUENCE [LARGE SCALE GENOMIC DNA]</scope>
    <source>
        <strain evidence="12 13">W255</strain>
    </source>
</reference>
<evidence type="ECO:0000256" key="5">
    <source>
        <dbReference type="ARBA" id="ARBA00022840"/>
    </source>
</evidence>
<dbReference type="GO" id="GO:0005829">
    <property type="term" value="C:cytosol"/>
    <property type="evidence" value="ECO:0007669"/>
    <property type="project" value="TreeGrafter"/>
</dbReference>
<proteinExistence type="inferred from homology"/>
<dbReference type="InterPro" id="IPR029055">
    <property type="entry name" value="Ntn_hydrolases_N"/>
</dbReference>
<keyword evidence="13" id="KW-1185">Reference proteome</keyword>
<keyword evidence="8" id="KW-0028">Amino-acid biosynthesis</keyword>
<accession>A0A562YH31</accession>
<dbReference type="SUPFAM" id="SSF52402">
    <property type="entry name" value="Adenine nucleotide alpha hydrolases-like"/>
    <property type="match status" value="1"/>
</dbReference>
<dbReference type="PROSITE" id="PS51278">
    <property type="entry name" value="GATASE_TYPE_2"/>
    <property type="match status" value="1"/>
</dbReference>
<name>A0A562YH31_9FLAO</name>
<dbReference type="GO" id="GO:0005524">
    <property type="term" value="F:ATP binding"/>
    <property type="evidence" value="ECO:0007669"/>
    <property type="project" value="UniProtKB-KW"/>
</dbReference>
<evidence type="ECO:0000256" key="4">
    <source>
        <dbReference type="ARBA" id="ARBA00022741"/>
    </source>
</evidence>
<dbReference type="SUPFAM" id="SSF56235">
    <property type="entry name" value="N-terminal nucleophile aminohydrolases (Ntn hydrolases)"/>
    <property type="match status" value="1"/>
</dbReference>
<evidence type="ECO:0000256" key="9">
    <source>
        <dbReference type="PIRSR" id="PIRSR001589-2"/>
    </source>
</evidence>
<keyword evidence="12" id="KW-0436">Ligase</keyword>
<dbReference type="OrthoDB" id="9763290at2"/>
<evidence type="ECO:0000256" key="10">
    <source>
        <dbReference type="PIRSR" id="PIRSR001589-3"/>
    </source>
</evidence>
<evidence type="ECO:0000259" key="11">
    <source>
        <dbReference type="PROSITE" id="PS51278"/>
    </source>
</evidence>
<comment type="catalytic activity">
    <reaction evidence="7">
        <text>L-aspartate + L-glutamine + ATP + H2O = L-asparagine + L-glutamate + AMP + diphosphate + H(+)</text>
        <dbReference type="Rhea" id="RHEA:12228"/>
        <dbReference type="ChEBI" id="CHEBI:15377"/>
        <dbReference type="ChEBI" id="CHEBI:15378"/>
        <dbReference type="ChEBI" id="CHEBI:29985"/>
        <dbReference type="ChEBI" id="CHEBI:29991"/>
        <dbReference type="ChEBI" id="CHEBI:30616"/>
        <dbReference type="ChEBI" id="CHEBI:33019"/>
        <dbReference type="ChEBI" id="CHEBI:58048"/>
        <dbReference type="ChEBI" id="CHEBI:58359"/>
        <dbReference type="ChEBI" id="CHEBI:456215"/>
        <dbReference type="EC" id="6.3.5.4"/>
    </reaction>
</comment>
<dbReference type="InterPro" id="IPR001962">
    <property type="entry name" value="Asn_synthase"/>
</dbReference>
<dbReference type="InterPro" id="IPR006426">
    <property type="entry name" value="Asn_synth_AEB"/>
</dbReference>
<keyword evidence="5 9" id="KW-0067">ATP-binding</keyword>
<evidence type="ECO:0000256" key="2">
    <source>
        <dbReference type="ARBA" id="ARBA00005752"/>
    </source>
</evidence>
<dbReference type="Gene3D" id="3.40.50.620">
    <property type="entry name" value="HUPs"/>
    <property type="match status" value="2"/>
</dbReference>
<comment type="similarity">
    <text evidence="2">Belongs to the asparagine synthetase family.</text>
</comment>
<dbReference type="InterPro" id="IPR017932">
    <property type="entry name" value="GATase_2_dom"/>
</dbReference>
<gene>
    <name evidence="12" type="primary">asnB</name>
    <name evidence="12" type="ORF">E1J38_000540</name>
</gene>
<comment type="pathway">
    <text evidence="1">Amino-acid biosynthesis; L-asparagine biosynthesis; L-asparagine from L-aspartate (L-Gln route): step 1/1.</text>
</comment>
<dbReference type="CDD" id="cd00712">
    <property type="entry name" value="AsnB"/>
    <property type="match status" value="1"/>
</dbReference>
<dbReference type="GO" id="GO:0004066">
    <property type="term" value="F:asparagine synthase (glutamine-hydrolyzing) activity"/>
    <property type="evidence" value="ECO:0007669"/>
    <property type="project" value="UniProtKB-EC"/>
</dbReference>
<evidence type="ECO:0000313" key="13">
    <source>
        <dbReference type="Proteomes" id="UP000295814"/>
    </source>
</evidence>
<comment type="caution">
    <text evidence="12">The sequence shown here is derived from an EMBL/GenBank/DDBJ whole genome shotgun (WGS) entry which is preliminary data.</text>
</comment>
<dbReference type="PIRSF" id="PIRSF001589">
    <property type="entry name" value="Asn_synthetase_glu-h"/>
    <property type="match status" value="1"/>
</dbReference>
<dbReference type="InterPro" id="IPR014729">
    <property type="entry name" value="Rossmann-like_a/b/a_fold"/>
</dbReference>